<dbReference type="Proteomes" id="UP000604243">
    <property type="component" value="Unassembled WGS sequence"/>
</dbReference>
<evidence type="ECO:0000313" key="6">
    <source>
        <dbReference type="Proteomes" id="UP000604243"/>
    </source>
</evidence>
<organism evidence="5 6">
    <name type="scientific">Kushneria pakistanensis</name>
    <dbReference type="NCBI Taxonomy" id="1508770"/>
    <lineage>
        <taxon>Bacteria</taxon>
        <taxon>Pseudomonadati</taxon>
        <taxon>Pseudomonadota</taxon>
        <taxon>Gammaproteobacteria</taxon>
        <taxon>Oceanospirillales</taxon>
        <taxon>Halomonadaceae</taxon>
        <taxon>Kushneria</taxon>
    </lineage>
</organism>
<comment type="caution">
    <text evidence="5">The sequence shown here is derived from an EMBL/GenBank/DDBJ whole genome shotgun (WGS) entry which is preliminary data.</text>
</comment>
<gene>
    <name evidence="5" type="primary">pilA</name>
    <name evidence="5" type="ORF">GCM10010082_28780</name>
</gene>
<dbReference type="Pfam" id="PF07963">
    <property type="entry name" value="N_methyl"/>
    <property type="match status" value="1"/>
</dbReference>
<dbReference type="InterPro" id="IPR045584">
    <property type="entry name" value="Pilin-like"/>
</dbReference>
<dbReference type="InterPro" id="IPR001082">
    <property type="entry name" value="Pilin"/>
</dbReference>
<sequence length="162" mass="16842">MHSIGKDTAMAGRQGGFTLIELMIVVAIIGVLAAIAVPRYQDYVARSEVASGLASIRGTQTAIEEAVLRGESISITPDTKGFIGLTNNDVKLGTLSVPDANSGNTGVASVQLDFDTGANSTLRSKNIKLARTKDGVWNCTTNVAPEFKPRGCEAAGGTTTTQ</sequence>
<dbReference type="PANTHER" id="PTHR30093">
    <property type="entry name" value="GENERAL SECRETION PATHWAY PROTEIN G"/>
    <property type="match status" value="1"/>
</dbReference>
<name>A0ABQ3FQ88_9GAMM</name>
<evidence type="ECO:0000313" key="5">
    <source>
        <dbReference type="EMBL" id="GHC32547.1"/>
    </source>
</evidence>
<keyword evidence="3" id="KW-0281">Fimbrium</keyword>
<dbReference type="Gene3D" id="3.30.700.10">
    <property type="entry name" value="Glycoprotein, Type 4 Pilin"/>
    <property type="match status" value="1"/>
</dbReference>
<dbReference type="PROSITE" id="PS00409">
    <property type="entry name" value="PROKAR_NTER_METHYL"/>
    <property type="match status" value="1"/>
</dbReference>
<dbReference type="NCBIfam" id="TIGR02532">
    <property type="entry name" value="IV_pilin_GFxxxE"/>
    <property type="match status" value="1"/>
</dbReference>
<accession>A0ABQ3FQ88</accession>
<keyword evidence="4" id="KW-1133">Transmembrane helix</keyword>
<reference evidence="6" key="1">
    <citation type="journal article" date="2019" name="Int. J. Syst. Evol. Microbiol.">
        <title>The Global Catalogue of Microorganisms (GCM) 10K type strain sequencing project: providing services to taxonomists for standard genome sequencing and annotation.</title>
        <authorList>
            <consortium name="The Broad Institute Genomics Platform"/>
            <consortium name="The Broad Institute Genome Sequencing Center for Infectious Disease"/>
            <person name="Wu L."/>
            <person name="Ma J."/>
        </authorList>
    </citation>
    <scope>NUCLEOTIDE SEQUENCE [LARGE SCALE GENOMIC DNA]</scope>
    <source>
        <strain evidence="6">KCTC 42082</strain>
    </source>
</reference>
<keyword evidence="4" id="KW-0472">Membrane</keyword>
<keyword evidence="4" id="KW-0812">Transmembrane</keyword>
<evidence type="ECO:0000256" key="1">
    <source>
        <dbReference type="ARBA" id="ARBA00005233"/>
    </source>
</evidence>
<dbReference type="EMBL" id="BMZM01000004">
    <property type="protein sequence ID" value="GHC32547.1"/>
    <property type="molecule type" value="Genomic_DNA"/>
</dbReference>
<dbReference type="InterPro" id="IPR012902">
    <property type="entry name" value="N_methyl_site"/>
</dbReference>
<protein>
    <submittedName>
        <fullName evidence="5">Fimbrial protein</fullName>
    </submittedName>
</protein>
<dbReference type="SUPFAM" id="SSF54523">
    <property type="entry name" value="Pili subunits"/>
    <property type="match status" value="1"/>
</dbReference>
<comment type="similarity">
    <text evidence="1 3">Belongs to the N-Me-Phe pilin family.</text>
</comment>
<evidence type="ECO:0000256" key="3">
    <source>
        <dbReference type="RuleBase" id="RU000389"/>
    </source>
</evidence>
<dbReference type="Pfam" id="PF00114">
    <property type="entry name" value="Pilin"/>
    <property type="match status" value="1"/>
</dbReference>
<dbReference type="PANTHER" id="PTHR30093:SF34">
    <property type="entry name" value="PREPILIN PEPTIDASE-DEPENDENT PROTEIN D"/>
    <property type="match status" value="1"/>
</dbReference>
<evidence type="ECO:0000256" key="2">
    <source>
        <dbReference type="ARBA" id="ARBA00022481"/>
    </source>
</evidence>
<proteinExistence type="inferred from homology"/>
<keyword evidence="6" id="KW-1185">Reference proteome</keyword>
<keyword evidence="2" id="KW-0488">Methylation</keyword>
<feature type="transmembrane region" description="Helical" evidence="4">
    <location>
        <begin position="16"/>
        <end position="37"/>
    </location>
</feature>
<evidence type="ECO:0000256" key="4">
    <source>
        <dbReference type="SAM" id="Phobius"/>
    </source>
</evidence>